<dbReference type="HOGENOM" id="CLU_2195275_0_0_10"/>
<organism evidence="1 2">
    <name type="scientific">Spirosoma radiotolerans</name>
    <dbReference type="NCBI Taxonomy" id="1379870"/>
    <lineage>
        <taxon>Bacteria</taxon>
        <taxon>Pseudomonadati</taxon>
        <taxon>Bacteroidota</taxon>
        <taxon>Cytophagia</taxon>
        <taxon>Cytophagales</taxon>
        <taxon>Cytophagaceae</taxon>
        <taxon>Spirosoma</taxon>
    </lineage>
</organism>
<dbReference type="KEGG" id="srd:SD10_00230"/>
<dbReference type="OrthoDB" id="962820at2"/>
<dbReference type="RefSeq" id="WP_046375148.1">
    <property type="nucleotide sequence ID" value="NZ_CP010429.1"/>
</dbReference>
<name>A0A0E3V5D5_9BACT</name>
<dbReference type="PATRIC" id="fig|1379870.5.peg.52"/>
<accession>A0A0E3V5D5</accession>
<evidence type="ECO:0000313" key="1">
    <source>
        <dbReference type="EMBL" id="AKD53561.1"/>
    </source>
</evidence>
<dbReference type="Proteomes" id="UP000033054">
    <property type="component" value="Chromosome"/>
</dbReference>
<dbReference type="AlphaFoldDB" id="A0A0E3V5D5"/>
<reference evidence="1 2" key="1">
    <citation type="journal article" date="2014" name="Curr. Microbiol.">
        <title>Spirosoma radiotolerans sp. nov., a gamma-radiation-resistant bacterium isolated from gamma ray-irradiated soil.</title>
        <authorList>
            <person name="Lee J.J."/>
            <person name="Srinivasan S."/>
            <person name="Lim S."/>
            <person name="Joe M."/>
            <person name="Im S."/>
            <person name="Bae S.I."/>
            <person name="Park K.R."/>
            <person name="Han J.H."/>
            <person name="Park S.H."/>
            <person name="Joo B.M."/>
            <person name="Park S.J."/>
            <person name="Kim M.K."/>
        </authorList>
    </citation>
    <scope>NUCLEOTIDE SEQUENCE [LARGE SCALE GENOMIC DNA]</scope>
    <source>
        <strain evidence="1 2">DG5A</strain>
    </source>
</reference>
<gene>
    <name evidence="1" type="ORF">SD10_00230</name>
</gene>
<evidence type="ECO:0008006" key="3">
    <source>
        <dbReference type="Google" id="ProtNLM"/>
    </source>
</evidence>
<proteinExistence type="predicted"/>
<keyword evidence="2" id="KW-1185">Reference proteome</keyword>
<sequence length="108" mass="12390">MDNETVKQDLYQAIREFLDLTPSADNETISTLFTSIKVFADELPVYPKAQTQAEVNAYNLAHGESDAELIYFSPTEWNNSDSIEDRESKLSRLQERAMEIERILRADS</sequence>
<evidence type="ECO:0000313" key="2">
    <source>
        <dbReference type="Proteomes" id="UP000033054"/>
    </source>
</evidence>
<protein>
    <recommendedName>
        <fullName evidence="3">Colicin D immunity protein domain-containing protein</fullName>
    </recommendedName>
</protein>
<dbReference type="EMBL" id="CP010429">
    <property type="protein sequence ID" value="AKD53561.1"/>
    <property type="molecule type" value="Genomic_DNA"/>
</dbReference>